<sequence length="46" mass="5270">MINELHIMNIKALLLLLKNKIVQVMTDLRTPITNMTTQTSLLFLST</sequence>
<protein>
    <submittedName>
        <fullName evidence="1">Uncharacterized protein</fullName>
    </submittedName>
</protein>
<reference evidence="1" key="1">
    <citation type="submission" date="2017-07" db="EMBL/GenBank/DDBJ databases">
        <title>Taro Niue Genome Assembly and Annotation.</title>
        <authorList>
            <person name="Atibalentja N."/>
            <person name="Keating K."/>
            <person name="Fields C.J."/>
        </authorList>
    </citation>
    <scope>NUCLEOTIDE SEQUENCE</scope>
    <source>
        <strain evidence="1">Niue_2</strain>
        <tissue evidence="1">Leaf</tissue>
    </source>
</reference>
<gene>
    <name evidence="1" type="ORF">Taro_047951</name>
</gene>
<dbReference type="AlphaFoldDB" id="A0A843X733"/>
<dbReference type="EMBL" id="NMUH01006324">
    <property type="protein sequence ID" value="MQM15015.1"/>
    <property type="molecule type" value="Genomic_DNA"/>
</dbReference>
<organism evidence="1 2">
    <name type="scientific">Colocasia esculenta</name>
    <name type="common">Wild taro</name>
    <name type="synonym">Arum esculentum</name>
    <dbReference type="NCBI Taxonomy" id="4460"/>
    <lineage>
        <taxon>Eukaryota</taxon>
        <taxon>Viridiplantae</taxon>
        <taxon>Streptophyta</taxon>
        <taxon>Embryophyta</taxon>
        <taxon>Tracheophyta</taxon>
        <taxon>Spermatophyta</taxon>
        <taxon>Magnoliopsida</taxon>
        <taxon>Liliopsida</taxon>
        <taxon>Araceae</taxon>
        <taxon>Aroideae</taxon>
        <taxon>Colocasieae</taxon>
        <taxon>Colocasia</taxon>
    </lineage>
</organism>
<name>A0A843X733_COLES</name>
<keyword evidence="2" id="KW-1185">Reference proteome</keyword>
<dbReference type="Proteomes" id="UP000652761">
    <property type="component" value="Unassembled WGS sequence"/>
</dbReference>
<accession>A0A843X733</accession>
<evidence type="ECO:0000313" key="1">
    <source>
        <dbReference type="EMBL" id="MQM15015.1"/>
    </source>
</evidence>
<comment type="caution">
    <text evidence="1">The sequence shown here is derived from an EMBL/GenBank/DDBJ whole genome shotgun (WGS) entry which is preliminary data.</text>
</comment>
<feature type="non-terminal residue" evidence="1">
    <location>
        <position position="46"/>
    </location>
</feature>
<proteinExistence type="predicted"/>
<evidence type="ECO:0000313" key="2">
    <source>
        <dbReference type="Proteomes" id="UP000652761"/>
    </source>
</evidence>